<dbReference type="AlphaFoldDB" id="A0A2W5D5N7"/>
<dbReference type="Proteomes" id="UP000249633">
    <property type="component" value="Unassembled WGS sequence"/>
</dbReference>
<proteinExistence type="predicted"/>
<evidence type="ECO:0008006" key="3">
    <source>
        <dbReference type="Google" id="ProtNLM"/>
    </source>
</evidence>
<evidence type="ECO:0000313" key="2">
    <source>
        <dbReference type="Proteomes" id="UP000249633"/>
    </source>
</evidence>
<evidence type="ECO:0000313" key="1">
    <source>
        <dbReference type="EMBL" id="PZP27435.1"/>
    </source>
</evidence>
<dbReference type="EMBL" id="QFOD01000030">
    <property type="protein sequence ID" value="PZP27435.1"/>
    <property type="molecule type" value="Genomic_DNA"/>
</dbReference>
<dbReference type="Pfam" id="PF11162">
    <property type="entry name" value="DUF2946"/>
    <property type="match status" value="1"/>
</dbReference>
<reference evidence="1 2" key="1">
    <citation type="submission" date="2017-08" db="EMBL/GenBank/DDBJ databases">
        <title>Infants hospitalized years apart are colonized by the same room-sourced microbial strains.</title>
        <authorList>
            <person name="Brooks B."/>
            <person name="Olm M.R."/>
            <person name="Firek B.A."/>
            <person name="Baker R."/>
            <person name="Thomas B.C."/>
            <person name="Morowitz M.J."/>
            <person name="Banfield J.F."/>
        </authorList>
    </citation>
    <scope>NUCLEOTIDE SEQUENCE [LARGE SCALE GENOMIC DNA]</scope>
    <source>
        <strain evidence="1">S2_012_000_R2_81</strain>
    </source>
</reference>
<accession>A0A2W5D5N7</accession>
<organism evidence="1 2">
    <name type="scientific">Roseateles depolymerans</name>
    <dbReference type="NCBI Taxonomy" id="76731"/>
    <lineage>
        <taxon>Bacteria</taxon>
        <taxon>Pseudomonadati</taxon>
        <taxon>Pseudomonadota</taxon>
        <taxon>Betaproteobacteria</taxon>
        <taxon>Burkholderiales</taxon>
        <taxon>Sphaerotilaceae</taxon>
        <taxon>Roseateles</taxon>
    </lineage>
</organism>
<gene>
    <name evidence="1" type="ORF">DI603_21825</name>
</gene>
<sequence length="131" mass="14161">MPASARTRARRQSWWLLAVLVLGLLAPGISAALAHARGDYSAWQDICRSPSSRALQSTPERGPADAALDLLAKGHCPACHLSWTDLASPPPVPQLALRSDLTFSAPERFWSAPRTAHAWRHAEARAPPVLS</sequence>
<comment type="caution">
    <text evidence="1">The sequence shown here is derived from an EMBL/GenBank/DDBJ whole genome shotgun (WGS) entry which is preliminary data.</text>
</comment>
<name>A0A2W5D5N7_9BURK</name>
<protein>
    <recommendedName>
        <fullName evidence="3">DUF2946 domain-containing protein</fullName>
    </recommendedName>
</protein>
<dbReference type="InterPro" id="IPR021333">
    <property type="entry name" value="DUF2946"/>
</dbReference>